<feature type="compositionally biased region" description="Basic residues" evidence="1">
    <location>
        <begin position="49"/>
        <end position="66"/>
    </location>
</feature>
<gene>
    <name evidence="2" type="ORF">N7493_004382</name>
</gene>
<dbReference type="AlphaFoldDB" id="A0AAD6MX92"/>
<keyword evidence="3" id="KW-1185">Reference proteome</keyword>
<name>A0AAD6MX92_9EURO</name>
<evidence type="ECO:0000313" key="2">
    <source>
        <dbReference type="EMBL" id="KAJ5728052.1"/>
    </source>
</evidence>
<feature type="region of interest" description="Disordered" evidence="1">
    <location>
        <begin position="1"/>
        <end position="136"/>
    </location>
</feature>
<reference evidence="2" key="2">
    <citation type="submission" date="2023-01" db="EMBL/GenBank/DDBJ databases">
        <authorList>
            <person name="Petersen C."/>
        </authorList>
    </citation>
    <scope>NUCLEOTIDE SEQUENCE</scope>
    <source>
        <strain evidence="2">IBT 17514</strain>
    </source>
</reference>
<comment type="caution">
    <text evidence="2">The sequence shown here is derived from an EMBL/GenBank/DDBJ whole genome shotgun (WGS) entry which is preliminary data.</text>
</comment>
<sequence length="158" mass="17486">MGAVAPPRNTGGPGAKKSSRTSYSGVLKSGTTKTESISKTKEKIEEKIKTKKKPKTKKKDRKKDKKKSKDEDKNVGMANGNDNAPVIEIPFRPRSPWKSPVIEVTDLTDDLSDVPMPEIDSRESSDDEGYGIGPDVPEEIDASLYFKLIEEDEKIHPE</sequence>
<protein>
    <submittedName>
        <fullName evidence="2">Uncharacterized protein</fullName>
    </submittedName>
</protein>
<dbReference type="EMBL" id="JAQJAN010000005">
    <property type="protein sequence ID" value="KAJ5728052.1"/>
    <property type="molecule type" value="Genomic_DNA"/>
</dbReference>
<proteinExistence type="predicted"/>
<accession>A0AAD6MX92</accession>
<dbReference type="Proteomes" id="UP001215712">
    <property type="component" value="Unassembled WGS sequence"/>
</dbReference>
<evidence type="ECO:0000313" key="3">
    <source>
        <dbReference type="Proteomes" id="UP001215712"/>
    </source>
</evidence>
<organism evidence="2 3">
    <name type="scientific">Penicillium malachiteum</name>
    <dbReference type="NCBI Taxonomy" id="1324776"/>
    <lineage>
        <taxon>Eukaryota</taxon>
        <taxon>Fungi</taxon>
        <taxon>Dikarya</taxon>
        <taxon>Ascomycota</taxon>
        <taxon>Pezizomycotina</taxon>
        <taxon>Eurotiomycetes</taxon>
        <taxon>Eurotiomycetidae</taxon>
        <taxon>Eurotiales</taxon>
        <taxon>Aspergillaceae</taxon>
        <taxon>Penicillium</taxon>
    </lineage>
</organism>
<feature type="compositionally biased region" description="Basic and acidic residues" evidence="1">
    <location>
        <begin position="36"/>
        <end position="48"/>
    </location>
</feature>
<reference evidence="2" key="1">
    <citation type="journal article" date="2023" name="IMA Fungus">
        <title>Comparative genomic study of the Penicillium genus elucidates a diverse pangenome and 15 lateral gene transfer events.</title>
        <authorList>
            <person name="Petersen C."/>
            <person name="Sorensen T."/>
            <person name="Nielsen M.R."/>
            <person name="Sondergaard T.E."/>
            <person name="Sorensen J.L."/>
            <person name="Fitzpatrick D.A."/>
            <person name="Frisvad J.C."/>
            <person name="Nielsen K.L."/>
        </authorList>
    </citation>
    <scope>NUCLEOTIDE SEQUENCE</scope>
    <source>
        <strain evidence="2">IBT 17514</strain>
    </source>
</reference>
<evidence type="ECO:0000256" key="1">
    <source>
        <dbReference type="SAM" id="MobiDB-lite"/>
    </source>
</evidence>